<evidence type="ECO:0000256" key="1">
    <source>
        <dbReference type="SAM" id="MobiDB-lite"/>
    </source>
</evidence>
<organism evidence="2 3">
    <name type="scientific">Coemansia javaensis</name>
    <dbReference type="NCBI Taxonomy" id="2761396"/>
    <lineage>
        <taxon>Eukaryota</taxon>
        <taxon>Fungi</taxon>
        <taxon>Fungi incertae sedis</taxon>
        <taxon>Zoopagomycota</taxon>
        <taxon>Kickxellomycotina</taxon>
        <taxon>Kickxellomycetes</taxon>
        <taxon>Kickxellales</taxon>
        <taxon>Kickxellaceae</taxon>
        <taxon>Coemansia</taxon>
    </lineage>
</organism>
<feature type="compositionally biased region" description="Polar residues" evidence="1">
    <location>
        <begin position="175"/>
        <end position="184"/>
    </location>
</feature>
<feature type="region of interest" description="Disordered" evidence="1">
    <location>
        <begin position="170"/>
        <end position="347"/>
    </location>
</feature>
<feature type="compositionally biased region" description="Low complexity" evidence="1">
    <location>
        <begin position="395"/>
        <end position="417"/>
    </location>
</feature>
<feature type="region of interest" description="Disordered" evidence="1">
    <location>
        <begin position="378"/>
        <end position="721"/>
    </location>
</feature>
<gene>
    <name evidence="2" type="ORF">H4R18_004411</name>
</gene>
<feature type="compositionally biased region" description="Low complexity" evidence="1">
    <location>
        <begin position="578"/>
        <end position="603"/>
    </location>
</feature>
<feature type="compositionally biased region" description="Low complexity" evidence="1">
    <location>
        <begin position="625"/>
        <end position="648"/>
    </location>
</feature>
<feature type="compositionally biased region" description="Low complexity" evidence="1">
    <location>
        <begin position="655"/>
        <end position="671"/>
    </location>
</feature>
<name>A0A9W8LH54_9FUNG</name>
<reference evidence="2" key="1">
    <citation type="submission" date="2022-07" db="EMBL/GenBank/DDBJ databases">
        <title>Phylogenomic reconstructions and comparative analyses of Kickxellomycotina fungi.</title>
        <authorList>
            <person name="Reynolds N.K."/>
            <person name="Stajich J.E."/>
            <person name="Barry K."/>
            <person name="Grigoriev I.V."/>
            <person name="Crous P."/>
            <person name="Smith M.E."/>
        </authorList>
    </citation>
    <scope>NUCLEOTIDE SEQUENCE</scope>
    <source>
        <strain evidence="2">NBRC 105414</strain>
    </source>
</reference>
<proteinExistence type="predicted"/>
<feature type="compositionally biased region" description="Low complexity" evidence="1">
    <location>
        <begin position="744"/>
        <end position="764"/>
    </location>
</feature>
<feature type="region of interest" description="Disordered" evidence="1">
    <location>
        <begin position="112"/>
        <end position="150"/>
    </location>
</feature>
<feature type="compositionally biased region" description="Low complexity" evidence="1">
    <location>
        <begin position="253"/>
        <end position="269"/>
    </location>
</feature>
<evidence type="ECO:0000313" key="2">
    <source>
        <dbReference type="EMBL" id="KAJ2778756.1"/>
    </source>
</evidence>
<evidence type="ECO:0008006" key="4">
    <source>
        <dbReference type="Google" id="ProtNLM"/>
    </source>
</evidence>
<comment type="caution">
    <text evidence="2">The sequence shown here is derived from an EMBL/GenBank/DDBJ whole genome shotgun (WGS) entry which is preliminary data.</text>
</comment>
<feature type="compositionally biased region" description="Pro residues" evidence="1">
    <location>
        <begin position="604"/>
        <end position="613"/>
    </location>
</feature>
<protein>
    <recommendedName>
        <fullName evidence="4">BRCT domain-containing protein</fullName>
    </recommendedName>
</protein>
<feature type="region of interest" description="Disordered" evidence="1">
    <location>
        <begin position="744"/>
        <end position="766"/>
    </location>
</feature>
<accession>A0A9W8LH54</accession>
<dbReference type="Proteomes" id="UP001140217">
    <property type="component" value="Unassembled WGS sequence"/>
</dbReference>
<keyword evidence="3" id="KW-1185">Reference proteome</keyword>
<feature type="compositionally biased region" description="Basic and acidic residues" evidence="1">
    <location>
        <begin position="187"/>
        <end position="199"/>
    </location>
</feature>
<evidence type="ECO:0000313" key="3">
    <source>
        <dbReference type="Proteomes" id="UP001140217"/>
    </source>
</evidence>
<dbReference type="AlphaFoldDB" id="A0A9W8LH54"/>
<dbReference type="EMBL" id="JANBUL010000212">
    <property type="protein sequence ID" value="KAJ2778756.1"/>
    <property type="molecule type" value="Genomic_DNA"/>
</dbReference>
<sequence length="889" mass="93194">MDRGAPDAGGAPGSPGTQGRSEDLFVRTVHGERLRYAFCVGNFDGHGDVHGAILRGGGVVVSQRKVADADFIIGTQRLDSAPATAAPTCHPQFIADSVRAGRIQDHRDYAIAGPAQDHHHRDYADGDDDDGGAAGLRGLYGDEPLEPDDRVMDSFLSSQSHDVSDYLVRRPESPGAQSVNSVDISDSDYRTKRTLDKAARNIGYTPVRGSPLAPRAPPKSAPQSRPQPATLRATLASRKSPSFVSARSVFECPRPSDAAPRAPASAPRRTAGRLPTSRAPSYEHAVDWATPDGRRTRRSSACSPELEMPATQAPTSDSFVFSIDSNDQDESQELIGNDTPRREPADDAAAIELVDDLSELECPDPLDLLATHRQGPLGAAPLCASRESSPGVDAAGGAAQEPAPVAAAHSPAGSRAPSPAPTPPRSALKRRRPSDAELGYGEQALPVVSGKRPAPMPSAPSPALGPKQLSQPAQEKTPAPAVKMRSLESFTIPNRRRSSARRNGWPASKRIRMSGSPTAEGEAAEVDAPHSALPAYHASEPPAEAPPAPEDARGARLSAPAEGSSDSLAAAMPAARGSQAPDAPSQADPLAAAAGADSEAGSDAPPPRPPPPLETGSSQVTVPVPSATPDLDAADPAPEARPASRSPTVMDVDSAESAVPVMAPVPAVPAAATPPPTQASPQLERRLAATAARSQRPAAPRDPLRRQTLDPPARPRRLSSARRISICQRLLELDALTKGAEGQGALADPAPAPGAGAASVPGTPSRRAAFSGTMRVLGESEPVLSDMDRLRYMRKVKGLIEGTDLSAREALRILYFFTGDWVSARRHILLGPAAPPESCMWSAAEDSDLLRCSSPGRLAELREQKGDVEVYRRLQFLNTFHGAALFQGS</sequence>
<feature type="compositionally biased region" description="Low complexity" evidence="1">
    <location>
        <begin position="688"/>
        <end position="698"/>
    </location>
</feature>
<feature type="compositionally biased region" description="Polar residues" evidence="1">
    <location>
        <begin position="312"/>
        <end position="325"/>
    </location>
</feature>
<feature type="region of interest" description="Disordered" evidence="1">
    <location>
        <begin position="1"/>
        <end position="22"/>
    </location>
</feature>
<dbReference type="OrthoDB" id="5578978at2759"/>